<organism evidence="3 4">
    <name type="scientific">Insolitispirillum peregrinum</name>
    <dbReference type="NCBI Taxonomy" id="80876"/>
    <lineage>
        <taxon>Bacteria</taxon>
        <taxon>Pseudomonadati</taxon>
        <taxon>Pseudomonadota</taxon>
        <taxon>Alphaproteobacteria</taxon>
        <taxon>Rhodospirillales</taxon>
        <taxon>Novispirillaceae</taxon>
        <taxon>Insolitispirillum</taxon>
    </lineage>
</organism>
<evidence type="ECO:0000256" key="1">
    <source>
        <dbReference type="SAM" id="MobiDB-lite"/>
    </source>
</evidence>
<feature type="signal peptide" evidence="2">
    <location>
        <begin position="1"/>
        <end position="28"/>
    </location>
</feature>
<proteinExistence type="predicted"/>
<name>A0A1N7JF70_9PROT</name>
<feature type="region of interest" description="Disordered" evidence="1">
    <location>
        <begin position="45"/>
        <end position="95"/>
    </location>
</feature>
<evidence type="ECO:0000313" key="4">
    <source>
        <dbReference type="Proteomes" id="UP000185678"/>
    </source>
</evidence>
<reference evidence="3 4" key="1">
    <citation type="submission" date="2017-01" db="EMBL/GenBank/DDBJ databases">
        <authorList>
            <person name="Mah S.A."/>
            <person name="Swanson W.J."/>
            <person name="Moy G.W."/>
            <person name="Vacquier V.D."/>
        </authorList>
    </citation>
    <scope>NUCLEOTIDE SEQUENCE [LARGE SCALE GENOMIC DNA]</scope>
    <source>
        <strain evidence="3 4">DSM 11589</strain>
    </source>
</reference>
<keyword evidence="4" id="KW-1185">Reference proteome</keyword>
<feature type="chain" id="PRO_5012275324" evidence="2">
    <location>
        <begin position="29"/>
        <end position="95"/>
    </location>
</feature>
<dbReference type="RefSeq" id="WP_076399096.1">
    <property type="nucleotide sequence ID" value="NZ_FTOA01000002.1"/>
</dbReference>
<protein>
    <submittedName>
        <fullName evidence="3">Nucleolin</fullName>
    </submittedName>
</protein>
<dbReference type="STRING" id="80876.SAMN05421779_102191"/>
<feature type="compositionally biased region" description="Basic and acidic residues" evidence="1">
    <location>
        <begin position="45"/>
        <end position="60"/>
    </location>
</feature>
<gene>
    <name evidence="3" type="ORF">SAMN05421779_102191</name>
</gene>
<dbReference type="EMBL" id="FTOA01000002">
    <property type="protein sequence ID" value="SIS48003.1"/>
    <property type="molecule type" value="Genomic_DNA"/>
</dbReference>
<evidence type="ECO:0000313" key="3">
    <source>
        <dbReference type="EMBL" id="SIS48003.1"/>
    </source>
</evidence>
<evidence type="ECO:0000256" key="2">
    <source>
        <dbReference type="SAM" id="SignalP"/>
    </source>
</evidence>
<dbReference type="AlphaFoldDB" id="A0A1N7JF70"/>
<keyword evidence="2" id="KW-0732">Signal</keyword>
<sequence length="95" mass="9541">MALLSRHLLAVAATGAMIGLTAPQAALAADLPGAADMAAQLKKANAEKAEKARKQDDRNKAAARKAVKAKKEDSDSSSSSSSSSSSDTTSGPGNN</sequence>
<dbReference type="Proteomes" id="UP000185678">
    <property type="component" value="Unassembled WGS sequence"/>
</dbReference>
<accession>A0A1N7JF70</accession>
<feature type="compositionally biased region" description="Low complexity" evidence="1">
    <location>
        <begin position="76"/>
        <end position="95"/>
    </location>
</feature>